<evidence type="ECO:0000256" key="1">
    <source>
        <dbReference type="SAM" id="SignalP"/>
    </source>
</evidence>
<dbReference type="Pfam" id="PF05494">
    <property type="entry name" value="MlaC"/>
    <property type="match status" value="1"/>
</dbReference>
<keyword evidence="3" id="KW-1185">Reference proteome</keyword>
<dbReference type="KEGG" id="tvd:SG34_007835"/>
<feature type="chain" id="PRO_5042283126" evidence="1">
    <location>
        <begin position="23"/>
        <end position="200"/>
    </location>
</feature>
<keyword evidence="1" id="KW-0732">Signal</keyword>
<dbReference type="Gene3D" id="3.10.450.710">
    <property type="entry name" value="Tgt2/MlaC"/>
    <property type="match status" value="1"/>
</dbReference>
<dbReference type="InterPro" id="IPR042245">
    <property type="entry name" value="Tgt2/MlaC_sf"/>
</dbReference>
<reference evidence="2 3" key="1">
    <citation type="journal article" date="2015" name="Genome Announc.">
        <title>Draft Genome Sequences of Marine Isolates of Thalassomonas viridans and Thalassomonas actiniarum.</title>
        <authorList>
            <person name="Olonade I."/>
            <person name="van Zyl L.J."/>
            <person name="Trindade M."/>
        </authorList>
    </citation>
    <scope>NUCLEOTIDE SEQUENCE [LARGE SCALE GENOMIC DNA]</scope>
    <source>
        <strain evidence="2 3">XOM25</strain>
    </source>
</reference>
<organism evidence="2 3">
    <name type="scientific">Thalassomonas viridans</name>
    <dbReference type="NCBI Taxonomy" id="137584"/>
    <lineage>
        <taxon>Bacteria</taxon>
        <taxon>Pseudomonadati</taxon>
        <taxon>Pseudomonadota</taxon>
        <taxon>Gammaproteobacteria</taxon>
        <taxon>Alteromonadales</taxon>
        <taxon>Colwelliaceae</taxon>
        <taxon>Thalassomonas</taxon>
    </lineage>
</organism>
<dbReference type="AlphaFoldDB" id="A0AAE9Z4V7"/>
<gene>
    <name evidence="2" type="ORF">SG34_007835</name>
</gene>
<feature type="signal peptide" evidence="1">
    <location>
        <begin position="1"/>
        <end position="22"/>
    </location>
</feature>
<evidence type="ECO:0000313" key="3">
    <source>
        <dbReference type="Proteomes" id="UP000032352"/>
    </source>
</evidence>
<proteinExistence type="predicted"/>
<dbReference type="InterPro" id="IPR008869">
    <property type="entry name" value="MlaC/ttg2D"/>
</dbReference>
<reference evidence="2 3" key="2">
    <citation type="journal article" date="2022" name="Mar. Drugs">
        <title>Bioassay-Guided Fractionation Leads to the Detection of Cholic Acid Generated by the Rare Thalassomonas sp.</title>
        <authorList>
            <person name="Pheiffer F."/>
            <person name="Schneider Y.K."/>
            <person name="Hansen E.H."/>
            <person name="Andersen J.H."/>
            <person name="Isaksson J."/>
            <person name="Busche T."/>
            <person name="R C."/>
            <person name="Kalinowski J."/>
            <person name="Zyl L.V."/>
            <person name="Trindade M."/>
        </authorList>
    </citation>
    <scope>NUCLEOTIDE SEQUENCE [LARGE SCALE GENOMIC DNA]</scope>
    <source>
        <strain evidence="2 3">XOM25</strain>
    </source>
</reference>
<name>A0AAE9Z4V7_9GAMM</name>
<evidence type="ECO:0000313" key="2">
    <source>
        <dbReference type="EMBL" id="WDE06801.1"/>
    </source>
</evidence>
<dbReference type="EMBL" id="CP059733">
    <property type="protein sequence ID" value="WDE06801.1"/>
    <property type="molecule type" value="Genomic_DNA"/>
</dbReference>
<dbReference type="PANTHER" id="PTHR36573">
    <property type="entry name" value="INTERMEMBRANE PHOSPHOLIPID TRANSPORT SYSTEM BINDING PROTEIN MLAC"/>
    <property type="match status" value="1"/>
</dbReference>
<sequence length="200" mass="22661">MFRFIKVFLFITCLSATGSALAWENTPYEVIANAGSNLFARIAGEQQALKKQPDLMVSIVEQELMPYVDHRYAAFKILGKNLRTITKAQREAFVVAMKSHLSQSYVQVLSKYTDQKVTFHQQEQGKSRKIVSVKSVISQAGKPDIEMDFRLRKNKSSRQWLAFDIVVEGISMLDAKQAEISAKIRSNGIEQVIDELARET</sequence>
<protein>
    <submittedName>
        <fullName evidence="2">ABC transporter substrate-binding protein</fullName>
    </submittedName>
</protein>
<dbReference type="PANTHER" id="PTHR36573:SF1">
    <property type="entry name" value="INTERMEMBRANE PHOSPHOLIPID TRANSPORT SYSTEM BINDING PROTEIN MLAC"/>
    <property type="match status" value="1"/>
</dbReference>
<dbReference type="PIRSF" id="PIRSF004649">
    <property type="entry name" value="MlaC"/>
    <property type="match status" value="1"/>
</dbReference>
<dbReference type="RefSeq" id="WP_053046807.1">
    <property type="nucleotide sequence ID" value="NZ_CP059733.1"/>
</dbReference>
<accession>A0AAE9Z4V7</accession>
<dbReference type="Proteomes" id="UP000032352">
    <property type="component" value="Chromosome"/>
</dbReference>